<proteinExistence type="inferred from homology"/>
<sequence length="193" mass="20517">MKELIRMVVVLSTITGLAGLVLSGLKVWTTPIIEEQVLTYVQGPAIKKIFEDATNNPIADRKVMAKPGAPGETLFIFPAIKDGKLTAVAVEAAGKGYGGMVGVMVGFDVTQDKVAGISVTTHKETPGLGSRIEDTSFTKQFRNRALDKVGLKKDGGDIDAISGATFSSIGASDAVKQAAQWYMALKDDIKKSW</sequence>
<dbReference type="KEGG" id="dgg:DGI_1429"/>
<evidence type="ECO:0000256" key="6">
    <source>
        <dbReference type="HAMAP-Rule" id="MF_00479"/>
    </source>
</evidence>
<keyword evidence="6" id="KW-1278">Translocase</keyword>
<dbReference type="PATRIC" id="fig|1121448.10.peg.1426"/>
<keyword evidence="6" id="KW-0472">Membrane</keyword>
<dbReference type="SMART" id="SM00900">
    <property type="entry name" value="FMN_bind"/>
    <property type="match status" value="1"/>
</dbReference>
<dbReference type="EC" id="7.-.-.-" evidence="6"/>
<dbReference type="GO" id="GO:0005886">
    <property type="term" value="C:plasma membrane"/>
    <property type="evidence" value="ECO:0007669"/>
    <property type="project" value="UniProtKB-SubCell"/>
</dbReference>
<dbReference type="GO" id="GO:0010181">
    <property type="term" value="F:FMN binding"/>
    <property type="evidence" value="ECO:0007669"/>
    <property type="project" value="InterPro"/>
</dbReference>
<dbReference type="Proteomes" id="UP000016587">
    <property type="component" value="Chromosome"/>
</dbReference>
<reference evidence="8 9" key="1">
    <citation type="journal article" date="2013" name="J. Bacteriol.">
        <title>Roles of HynAB and Ech, the only two hydrogenases found in the model sulfate reducer Desulfovibrio gigas.</title>
        <authorList>
            <person name="Morais-Silva F.O."/>
            <person name="Santos C.I."/>
            <person name="Rodrigues R."/>
            <person name="Pereira I.A."/>
            <person name="Rodrigues-Pousada C."/>
        </authorList>
    </citation>
    <scope>NUCLEOTIDE SEQUENCE [LARGE SCALE GENOMIC DNA]</scope>
    <source>
        <strain evidence="9">ATCC 19364 / DSM 1382 / NCIMB 9332 / VKM B-1759</strain>
    </source>
</reference>
<dbReference type="PANTHER" id="PTHR36118:SF1">
    <property type="entry name" value="ION-TRANSLOCATING OXIDOREDUCTASE COMPLEX SUBUNIT G"/>
    <property type="match status" value="1"/>
</dbReference>
<protein>
    <recommendedName>
        <fullName evidence="6">Ion-translocating oxidoreductase complex subunit G</fullName>
        <ecNumber evidence="6">7.-.-.-</ecNumber>
    </recommendedName>
    <alternativeName>
        <fullName evidence="6">Rnf electron transport complex subunit G</fullName>
    </alternativeName>
</protein>
<evidence type="ECO:0000256" key="2">
    <source>
        <dbReference type="ARBA" id="ARBA00022553"/>
    </source>
</evidence>
<dbReference type="Pfam" id="PF04205">
    <property type="entry name" value="FMN_bind"/>
    <property type="match status" value="1"/>
</dbReference>
<dbReference type="STRING" id="1121448.DGI_1429"/>
<name>T2GAS0_MEGG1</name>
<keyword evidence="6" id="KW-1133">Transmembrane helix</keyword>
<dbReference type="InterPro" id="IPR007329">
    <property type="entry name" value="FMN-bd"/>
</dbReference>
<keyword evidence="5 6" id="KW-0249">Electron transport</keyword>
<keyword evidence="3 6" id="KW-0285">Flavoprotein</keyword>
<dbReference type="NCBIfam" id="TIGR01947">
    <property type="entry name" value="rnfG"/>
    <property type="match status" value="1"/>
</dbReference>
<dbReference type="RefSeq" id="WP_021760077.1">
    <property type="nucleotide sequence ID" value="NC_022444.1"/>
</dbReference>
<dbReference type="HAMAP" id="MF_00479">
    <property type="entry name" value="RsxG_RnfG"/>
    <property type="match status" value="1"/>
</dbReference>
<evidence type="ECO:0000313" key="8">
    <source>
        <dbReference type="EMBL" id="AGW13274.1"/>
    </source>
</evidence>
<evidence type="ECO:0000256" key="3">
    <source>
        <dbReference type="ARBA" id="ARBA00022630"/>
    </source>
</evidence>
<feature type="modified residue" description="FMN phosphoryl threonine" evidence="6">
    <location>
        <position position="165"/>
    </location>
</feature>
<comment type="subunit">
    <text evidence="6">The complex is composed of six subunits: RnfA, RnfB, RnfC, RnfD, RnfE and RnfG.</text>
</comment>
<evidence type="ECO:0000256" key="4">
    <source>
        <dbReference type="ARBA" id="ARBA00022643"/>
    </source>
</evidence>
<evidence type="ECO:0000256" key="1">
    <source>
        <dbReference type="ARBA" id="ARBA00022448"/>
    </source>
</evidence>
<dbReference type="OrthoDB" id="9787579at2"/>
<evidence type="ECO:0000256" key="5">
    <source>
        <dbReference type="ARBA" id="ARBA00022982"/>
    </source>
</evidence>
<dbReference type="NCBIfam" id="NF045876">
    <property type="entry name" value="RnfG_DVU2794"/>
    <property type="match status" value="1"/>
</dbReference>
<dbReference type="Gene3D" id="3.90.1010.20">
    <property type="match status" value="1"/>
</dbReference>
<dbReference type="GO" id="GO:0022900">
    <property type="term" value="P:electron transport chain"/>
    <property type="evidence" value="ECO:0007669"/>
    <property type="project" value="UniProtKB-UniRule"/>
</dbReference>
<evidence type="ECO:0000259" key="7">
    <source>
        <dbReference type="SMART" id="SM00900"/>
    </source>
</evidence>
<comment type="similarity">
    <text evidence="6">Belongs to the RnfG family.</text>
</comment>
<feature type="domain" description="FMN-binding" evidence="7">
    <location>
        <begin position="96"/>
        <end position="182"/>
    </location>
</feature>
<dbReference type="EMBL" id="CP006585">
    <property type="protein sequence ID" value="AGW13274.1"/>
    <property type="molecule type" value="Genomic_DNA"/>
</dbReference>
<keyword evidence="4 6" id="KW-0288">FMN</keyword>
<comment type="subcellular location">
    <subcellularLocation>
        <location evidence="6">Cell membrane</location>
        <topology evidence="6">Single-pass membrane protein</topology>
    </subcellularLocation>
</comment>
<keyword evidence="6" id="KW-0812">Transmembrane</keyword>
<keyword evidence="2 6" id="KW-0597">Phosphoprotein</keyword>
<evidence type="ECO:0000313" key="9">
    <source>
        <dbReference type="Proteomes" id="UP000016587"/>
    </source>
</evidence>
<gene>
    <name evidence="6 8" type="primary">rnfG</name>
    <name evidence="8" type="ORF">DGI_1429</name>
</gene>
<accession>T2GAS0</accession>
<comment type="cofactor">
    <cofactor evidence="6">
        <name>FMN</name>
        <dbReference type="ChEBI" id="CHEBI:58210"/>
    </cofactor>
</comment>
<comment type="function">
    <text evidence="6">Part of a membrane-bound complex that couples electron transfer with translocation of ions across the membrane.</text>
</comment>
<organism evidence="8 9">
    <name type="scientific">Megalodesulfovibrio gigas (strain ATCC 19364 / DSM 1382 / NCIMB 9332 / VKM B-1759)</name>
    <name type="common">Desulfovibrio gigas</name>
    <dbReference type="NCBI Taxonomy" id="1121448"/>
    <lineage>
        <taxon>Bacteria</taxon>
        <taxon>Pseudomonadati</taxon>
        <taxon>Thermodesulfobacteriota</taxon>
        <taxon>Desulfovibrionia</taxon>
        <taxon>Desulfovibrionales</taxon>
        <taxon>Desulfovibrionaceae</taxon>
        <taxon>Megalodesulfovibrio</taxon>
    </lineage>
</organism>
<dbReference type="GO" id="GO:0009055">
    <property type="term" value="F:electron transfer activity"/>
    <property type="evidence" value="ECO:0007669"/>
    <property type="project" value="InterPro"/>
</dbReference>
<keyword evidence="9" id="KW-1185">Reference proteome</keyword>
<dbReference type="HOGENOM" id="CLU_077882_1_1_7"/>
<dbReference type="PIRSF" id="PIRSF006091">
    <property type="entry name" value="E_trnsport_RnfG"/>
    <property type="match status" value="1"/>
</dbReference>
<dbReference type="InterPro" id="IPR010209">
    <property type="entry name" value="Ion_transpt_RnfG/RsxG"/>
</dbReference>
<dbReference type="AlphaFoldDB" id="T2GAS0"/>
<keyword evidence="1 6" id="KW-0813">Transport</keyword>
<dbReference type="eggNOG" id="COG4659">
    <property type="taxonomic scope" value="Bacteria"/>
</dbReference>
<reference evidence="9" key="2">
    <citation type="submission" date="2013-07" db="EMBL/GenBank/DDBJ databases">
        <authorList>
            <person name="Morais-Silva F.O."/>
            <person name="Rezende A.M."/>
            <person name="Pimentel C."/>
            <person name="Resende D.M."/>
            <person name="Santos C.I."/>
            <person name="Clemente C."/>
            <person name="de Oliveira L.M."/>
            <person name="da Silva S.M."/>
            <person name="Costa D.A."/>
            <person name="Varela-Raposo A."/>
            <person name="Horacio E.C.A."/>
            <person name="Matos M."/>
            <person name="Flores O."/>
            <person name="Ruiz J.C."/>
            <person name="Rodrigues-Pousada C."/>
        </authorList>
    </citation>
    <scope>NUCLEOTIDE SEQUENCE [LARGE SCALE GENOMIC DNA]</scope>
    <source>
        <strain evidence="9">ATCC 19364 / DSM 1382 / NCIMB 9332 / VKM B-1759</strain>
    </source>
</reference>
<dbReference type="PANTHER" id="PTHR36118">
    <property type="entry name" value="ION-TRANSLOCATING OXIDOREDUCTASE COMPLEX SUBUNIT G"/>
    <property type="match status" value="1"/>
</dbReference>
<keyword evidence="6" id="KW-1003">Cell membrane</keyword>